<proteinExistence type="inferred from homology"/>
<organism evidence="3 4">
    <name type="scientific">Shewanella inventionis</name>
    <dbReference type="NCBI Taxonomy" id="1738770"/>
    <lineage>
        <taxon>Bacteria</taxon>
        <taxon>Pseudomonadati</taxon>
        <taxon>Pseudomonadota</taxon>
        <taxon>Gammaproteobacteria</taxon>
        <taxon>Alteromonadales</taxon>
        <taxon>Shewanellaceae</taxon>
        <taxon>Shewanella</taxon>
    </lineage>
</organism>
<dbReference type="InterPro" id="IPR001853">
    <property type="entry name" value="DSBA-like_thioredoxin_dom"/>
</dbReference>
<dbReference type="CDD" id="cd03022">
    <property type="entry name" value="DsbA_HCCA_Iso"/>
    <property type="match status" value="1"/>
</dbReference>
<dbReference type="InterPro" id="IPR051924">
    <property type="entry name" value="GST_Kappa/NadH"/>
</dbReference>
<dbReference type="Proteomes" id="UP000617555">
    <property type="component" value="Unassembled WGS sequence"/>
</dbReference>
<feature type="domain" description="DSBA-like thioredoxin" evidence="2">
    <location>
        <begin position="3"/>
        <end position="191"/>
    </location>
</feature>
<protein>
    <recommendedName>
        <fullName evidence="1">2-hydroxychromene-2-carboxylate isomerase</fullName>
        <ecNumber evidence="1">5.99.1.4</ecNumber>
    </recommendedName>
</protein>
<evidence type="ECO:0000313" key="3">
    <source>
        <dbReference type="EMBL" id="GGB75136.1"/>
    </source>
</evidence>
<evidence type="ECO:0000259" key="2">
    <source>
        <dbReference type="Pfam" id="PF01323"/>
    </source>
</evidence>
<dbReference type="RefSeq" id="WP_188740997.1">
    <property type="nucleotide sequence ID" value="NZ_BMII01000049.1"/>
</dbReference>
<evidence type="ECO:0000313" key="4">
    <source>
        <dbReference type="Proteomes" id="UP000617555"/>
    </source>
</evidence>
<comment type="caution">
    <text evidence="3">The sequence shown here is derived from an EMBL/GenBank/DDBJ whole genome shotgun (WGS) entry which is preliminary data.</text>
</comment>
<comment type="similarity">
    <text evidence="1">Belongs to the GST superfamily. NadH family.</text>
</comment>
<accession>A0ABQ1JQP7</accession>
<dbReference type="Gene3D" id="3.40.30.10">
    <property type="entry name" value="Glutaredoxin"/>
    <property type="match status" value="1"/>
</dbReference>
<comment type="catalytic activity">
    <reaction evidence="1">
        <text>2-hydroxychromene-2-carboxylate = (3E)-4-(2-hydroxyphenyl)-2-oxobut-3-enoate</text>
        <dbReference type="Rhea" id="RHEA:27401"/>
        <dbReference type="ChEBI" id="CHEBI:59350"/>
        <dbReference type="ChEBI" id="CHEBI:59353"/>
        <dbReference type="EC" id="5.99.1.4"/>
    </reaction>
</comment>
<keyword evidence="4" id="KW-1185">Reference proteome</keyword>
<name>A0ABQ1JQP7_9GAMM</name>
<reference evidence="4" key="1">
    <citation type="journal article" date="2019" name="Int. J. Syst. Evol. Microbiol.">
        <title>The Global Catalogue of Microorganisms (GCM) 10K type strain sequencing project: providing services to taxonomists for standard genome sequencing and annotation.</title>
        <authorList>
            <consortium name="The Broad Institute Genomics Platform"/>
            <consortium name="The Broad Institute Genome Sequencing Center for Infectious Disease"/>
            <person name="Wu L."/>
            <person name="Ma J."/>
        </authorList>
    </citation>
    <scope>NUCLEOTIDE SEQUENCE [LARGE SCALE GENOMIC DNA]</scope>
    <source>
        <strain evidence="4">CGMCC 1.15339</strain>
    </source>
</reference>
<dbReference type="EMBL" id="BMII01000049">
    <property type="protein sequence ID" value="GGB75136.1"/>
    <property type="molecule type" value="Genomic_DNA"/>
</dbReference>
<dbReference type="EC" id="5.99.1.4" evidence="1"/>
<dbReference type="PANTHER" id="PTHR42943:SF2">
    <property type="entry name" value="GLUTATHIONE S-TRANSFERASE KAPPA 1"/>
    <property type="match status" value="1"/>
</dbReference>
<evidence type="ECO:0000256" key="1">
    <source>
        <dbReference type="PIRNR" id="PIRNR006386"/>
    </source>
</evidence>
<dbReference type="PANTHER" id="PTHR42943">
    <property type="entry name" value="GLUTATHIONE S-TRANSFERASE KAPPA"/>
    <property type="match status" value="1"/>
</dbReference>
<gene>
    <name evidence="3" type="ORF">GCM10011607_39340</name>
</gene>
<dbReference type="PIRSF" id="PIRSF006386">
    <property type="entry name" value="HCCAis_GSTk"/>
    <property type="match status" value="1"/>
</dbReference>
<dbReference type="InterPro" id="IPR036249">
    <property type="entry name" value="Thioredoxin-like_sf"/>
</dbReference>
<sequence>MNINFFFDFLSPFSYLASFKLVELAEETGNKIIYHPIDLDKAKKAIGNIGPTNRDMPVKLSYLKQDIDRWASLYNIPLKFIPNFNTEKLNKGMFYSDDESEQAKYVKFAFFLTWGKGNAPDSQLVFDEVCNGLGWNINDFLNFIESDEASKEYQKSTENAINKHIFGVPTMMVDEYMWWGNDRIIFLEKFLNTNNKQINRRESK</sequence>
<dbReference type="Pfam" id="PF01323">
    <property type="entry name" value="DSBA"/>
    <property type="match status" value="1"/>
</dbReference>
<dbReference type="SUPFAM" id="SSF52833">
    <property type="entry name" value="Thioredoxin-like"/>
    <property type="match status" value="1"/>
</dbReference>
<keyword evidence="1 3" id="KW-0413">Isomerase</keyword>
<dbReference type="InterPro" id="IPR014440">
    <property type="entry name" value="HCCAis_GSTk"/>
</dbReference>
<dbReference type="GO" id="GO:0016853">
    <property type="term" value="F:isomerase activity"/>
    <property type="evidence" value="ECO:0007669"/>
    <property type="project" value="UniProtKB-KW"/>
</dbReference>
<dbReference type="InterPro" id="IPR044087">
    <property type="entry name" value="NahD-like"/>
</dbReference>